<evidence type="ECO:0000313" key="2">
    <source>
        <dbReference type="EMBL" id="KAK5056086.1"/>
    </source>
</evidence>
<dbReference type="SUPFAM" id="SSF54695">
    <property type="entry name" value="POZ domain"/>
    <property type="match status" value="1"/>
</dbReference>
<dbReference type="PANTHER" id="PTHR47843:SF5">
    <property type="entry name" value="BTB_POZ DOMAIN PROTEIN"/>
    <property type="match status" value="1"/>
</dbReference>
<dbReference type="Pfam" id="PF00651">
    <property type="entry name" value="BTB"/>
    <property type="match status" value="1"/>
</dbReference>
<dbReference type="AlphaFoldDB" id="A0AAV9NER6"/>
<accession>A0AAV9NER6</accession>
<proteinExistence type="predicted"/>
<dbReference type="Gene3D" id="3.30.710.10">
    <property type="entry name" value="Potassium Channel Kv1.1, Chain A"/>
    <property type="match status" value="1"/>
</dbReference>
<protein>
    <recommendedName>
        <fullName evidence="1">BTB domain-containing protein</fullName>
    </recommendedName>
</protein>
<organism evidence="2 3">
    <name type="scientific">Exophiala bonariae</name>
    <dbReference type="NCBI Taxonomy" id="1690606"/>
    <lineage>
        <taxon>Eukaryota</taxon>
        <taxon>Fungi</taxon>
        <taxon>Dikarya</taxon>
        <taxon>Ascomycota</taxon>
        <taxon>Pezizomycotina</taxon>
        <taxon>Eurotiomycetes</taxon>
        <taxon>Chaetothyriomycetidae</taxon>
        <taxon>Chaetothyriales</taxon>
        <taxon>Herpotrichiellaceae</taxon>
        <taxon>Exophiala</taxon>
    </lineage>
</organism>
<comment type="caution">
    <text evidence="2">The sequence shown here is derived from an EMBL/GenBank/DDBJ whole genome shotgun (WGS) entry which is preliminary data.</text>
</comment>
<dbReference type="Proteomes" id="UP001358417">
    <property type="component" value="Unassembled WGS sequence"/>
</dbReference>
<feature type="domain" description="BTB" evidence="1">
    <location>
        <begin position="22"/>
        <end position="89"/>
    </location>
</feature>
<dbReference type="CDD" id="cd18186">
    <property type="entry name" value="BTB_POZ_ZBTB_KLHL-like"/>
    <property type="match status" value="1"/>
</dbReference>
<dbReference type="EMBL" id="JAVRRD010000008">
    <property type="protein sequence ID" value="KAK5056086.1"/>
    <property type="molecule type" value="Genomic_DNA"/>
</dbReference>
<dbReference type="InterPro" id="IPR000210">
    <property type="entry name" value="BTB/POZ_dom"/>
</dbReference>
<gene>
    <name evidence="2" type="ORF">LTR84_012637</name>
</gene>
<reference evidence="2 3" key="1">
    <citation type="submission" date="2023-08" db="EMBL/GenBank/DDBJ databases">
        <title>Black Yeasts Isolated from many extreme environments.</title>
        <authorList>
            <person name="Coleine C."/>
            <person name="Stajich J.E."/>
            <person name="Selbmann L."/>
        </authorList>
    </citation>
    <scope>NUCLEOTIDE SEQUENCE [LARGE SCALE GENOMIC DNA]</scope>
    <source>
        <strain evidence="2 3">CCFEE 5792</strain>
    </source>
</reference>
<evidence type="ECO:0000259" key="1">
    <source>
        <dbReference type="PROSITE" id="PS50097"/>
    </source>
</evidence>
<name>A0AAV9NER6_9EURO</name>
<dbReference type="InterPro" id="IPR011333">
    <property type="entry name" value="SKP1/BTB/POZ_sf"/>
</dbReference>
<keyword evidence="3" id="KW-1185">Reference proteome</keyword>
<evidence type="ECO:0000313" key="3">
    <source>
        <dbReference type="Proteomes" id="UP001358417"/>
    </source>
</evidence>
<dbReference type="PROSITE" id="PS50097">
    <property type="entry name" value="BTB"/>
    <property type="match status" value="1"/>
</dbReference>
<sequence length="321" mass="36726">MASLSISKYDMGLEMLKQEKYSDMRIVCQDIEFKAHRNVVCPRSPMLEAACSGGFKEAQAGVIDFPEVVPSIMGRVIFYLYTGKLMASTVPEIYQEVCTDPEELTPAGPKIEDDDWVGQLDKDISTTVSRDAKVSVMIYACADMMLVSDLRSCAAKYFLKFTNEHFWHYYFHDALGTMLKIVTDRDTGLRIPVLEFLLQKHILASPRTKIHEKTLTILRESSGGWWDMATQELARSEQNHKSKVDAIEKKWDKKISLSDTANAQKMEQQARRFANCLNDAANFRCKHNRKFTCTAEFMAEGSKWYLRLQPTCQKNCQEPIL</sequence>
<dbReference type="PANTHER" id="PTHR47843">
    <property type="entry name" value="BTB DOMAIN-CONTAINING PROTEIN-RELATED"/>
    <property type="match status" value="1"/>
</dbReference>
<dbReference type="RefSeq" id="XP_064708056.1">
    <property type="nucleotide sequence ID" value="XM_064856156.1"/>
</dbReference>
<dbReference type="GeneID" id="89980779"/>